<evidence type="ECO:0000256" key="2">
    <source>
        <dbReference type="ARBA" id="ARBA00022448"/>
    </source>
</evidence>
<dbReference type="Pfam" id="PF00005">
    <property type="entry name" value="ABC_tran"/>
    <property type="match status" value="1"/>
</dbReference>
<reference evidence="6 7" key="1">
    <citation type="submission" date="2018-05" db="EMBL/GenBank/DDBJ databases">
        <title>The Hungate 1000. A catalogue of reference genomes from the rumen microbiome.</title>
        <authorList>
            <person name="Kelly W."/>
        </authorList>
    </citation>
    <scope>NUCLEOTIDE SEQUENCE [LARGE SCALE GENOMIC DNA]</scope>
    <source>
        <strain evidence="6 7">NLAE-zl-C242</strain>
    </source>
</reference>
<accession>A0A2Y9CAS7</accession>
<keyword evidence="4 6" id="KW-0067">ATP-binding</keyword>
<dbReference type="InterPro" id="IPR003593">
    <property type="entry name" value="AAA+_ATPase"/>
</dbReference>
<dbReference type="Proteomes" id="UP000245845">
    <property type="component" value="Unassembled WGS sequence"/>
</dbReference>
<dbReference type="InterPro" id="IPR017871">
    <property type="entry name" value="ABC_transporter-like_CS"/>
</dbReference>
<dbReference type="GO" id="GO:0005524">
    <property type="term" value="F:ATP binding"/>
    <property type="evidence" value="ECO:0007669"/>
    <property type="project" value="UniProtKB-KW"/>
</dbReference>
<evidence type="ECO:0000256" key="1">
    <source>
        <dbReference type="ARBA" id="ARBA00005417"/>
    </source>
</evidence>
<dbReference type="InterPro" id="IPR050763">
    <property type="entry name" value="ABC_transporter_ATP-binding"/>
</dbReference>
<dbReference type="PROSITE" id="PS50893">
    <property type="entry name" value="ABC_TRANSPORTER_2"/>
    <property type="match status" value="1"/>
</dbReference>
<comment type="caution">
    <text evidence="6">The sequence shown here is derived from an EMBL/GenBank/DDBJ whole genome shotgun (WGS) entry which is preliminary data.</text>
</comment>
<evidence type="ECO:0000313" key="7">
    <source>
        <dbReference type="Proteomes" id="UP000245845"/>
    </source>
</evidence>
<keyword evidence="2" id="KW-0813">Transport</keyword>
<sequence>MLDSYLTGGYTMFPVRRNESMKLCMEVNQLTKSFRGRTVVDHLSFRVKEQEVFGLLGPNGAGKSTTIETVLGLKKADSGTAEVLGCDPVKKRREIFERIGVQLQSSHYQNYIRVGEICEEMSVLYSHPADYHKLLRQFKLEQFEKQPVDKLSGGERQKLSVVLALIPNPELVFLDELTTGLDTEARREVWQTLKALKEKGTTIFLTTHYMEEAESLCDRILLIKDGKKVTQGTVKEVVDDSPFDNLEDAYLWHMRGEERA</sequence>
<organism evidence="6 7">
    <name type="scientific">Faecalicatena orotica</name>
    <dbReference type="NCBI Taxonomy" id="1544"/>
    <lineage>
        <taxon>Bacteria</taxon>
        <taxon>Bacillati</taxon>
        <taxon>Bacillota</taxon>
        <taxon>Clostridia</taxon>
        <taxon>Lachnospirales</taxon>
        <taxon>Lachnospiraceae</taxon>
        <taxon>Faecalicatena</taxon>
    </lineage>
</organism>
<dbReference type="SUPFAM" id="SSF52540">
    <property type="entry name" value="P-loop containing nucleoside triphosphate hydrolases"/>
    <property type="match status" value="1"/>
</dbReference>
<evidence type="ECO:0000259" key="5">
    <source>
        <dbReference type="PROSITE" id="PS50893"/>
    </source>
</evidence>
<dbReference type="InterPro" id="IPR003439">
    <property type="entry name" value="ABC_transporter-like_ATP-bd"/>
</dbReference>
<dbReference type="Gene3D" id="3.40.50.300">
    <property type="entry name" value="P-loop containing nucleotide triphosphate hydrolases"/>
    <property type="match status" value="1"/>
</dbReference>
<dbReference type="InterPro" id="IPR027417">
    <property type="entry name" value="P-loop_NTPase"/>
</dbReference>
<name>A0A2Y9CAS7_9FIRM</name>
<dbReference type="PANTHER" id="PTHR42711">
    <property type="entry name" value="ABC TRANSPORTER ATP-BINDING PROTEIN"/>
    <property type="match status" value="1"/>
</dbReference>
<dbReference type="SMART" id="SM00382">
    <property type="entry name" value="AAA"/>
    <property type="match status" value="1"/>
</dbReference>
<dbReference type="AlphaFoldDB" id="A0A2Y9CAS7"/>
<evidence type="ECO:0000256" key="4">
    <source>
        <dbReference type="ARBA" id="ARBA00022840"/>
    </source>
</evidence>
<dbReference type="CDD" id="cd03230">
    <property type="entry name" value="ABC_DR_subfamily_A"/>
    <property type="match status" value="1"/>
</dbReference>
<dbReference type="GO" id="GO:0016887">
    <property type="term" value="F:ATP hydrolysis activity"/>
    <property type="evidence" value="ECO:0007669"/>
    <property type="project" value="InterPro"/>
</dbReference>
<feature type="domain" description="ABC transporter" evidence="5">
    <location>
        <begin position="25"/>
        <end position="250"/>
    </location>
</feature>
<dbReference type="PROSITE" id="PS00211">
    <property type="entry name" value="ABC_TRANSPORTER_1"/>
    <property type="match status" value="1"/>
</dbReference>
<dbReference type="PANTHER" id="PTHR42711:SF5">
    <property type="entry name" value="ABC TRANSPORTER ATP-BINDING PROTEIN NATA"/>
    <property type="match status" value="1"/>
</dbReference>
<evidence type="ECO:0000256" key="3">
    <source>
        <dbReference type="ARBA" id="ARBA00022741"/>
    </source>
</evidence>
<evidence type="ECO:0000313" key="6">
    <source>
        <dbReference type="EMBL" id="PWJ20714.1"/>
    </source>
</evidence>
<comment type="similarity">
    <text evidence="1">Belongs to the ABC transporter superfamily.</text>
</comment>
<proteinExistence type="inferred from homology"/>
<dbReference type="EMBL" id="QGDL01000021">
    <property type="protein sequence ID" value="PWJ20714.1"/>
    <property type="molecule type" value="Genomic_DNA"/>
</dbReference>
<keyword evidence="3" id="KW-0547">Nucleotide-binding</keyword>
<protein>
    <submittedName>
        <fullName evidence="6">ABC-2 type transport system ATP-binding protein</fullName>
    </submittedName>
</protein>
<gene>
    <name evidence="6" type="ORF">A8806_12130</name>
</gene>
<keyword evidence="7" id="KW-1185">Reference proteome</keyword>